<protein>
    <submittedName>
        <fullName evidence="2">Thioredoxin-related protein</fullName>
    </submittedName>
</protein>
<comment type="caution">
    <text evidence="2">The sequence shown here is derived from an EMBL/GenBank/DDBJ whole genome shotgun (WGS) entry which is preliminary data.</text>
</comment>
<name>A0A146G4I3_TERSA</name>
<evidence type="ECO:0000256" key="1">
    <source>
        <dbReference type="SAM" id="SignalP"/>
    </source>
</evidence>
<dbReference type="Gene3D" id="3.40.30.10">
    <property type="entry name" value="Glutaredoxin"/>
    <property type="match status" value="1"/>
</dbReference>
<feature type="signal peptide" evidence="1">
    <location>
        <begin position="1"/>
        <end position="20"/>
    </location>
</feature>
<accession>A0A146G4I3</accession>
<keyword evidence="3" id="KW-1185">Reference proteome</keyword>
<gene>
    <name evidence="2" type="ORF">TSACC_2740</name>
</gene>
<dbReference type="InParanoid" id="A0A146G4I3"/>
<proteinExistence type="predicted"/>
<dbReference type="Proteomes" id="UP000076023">
    <property type="component" value="Unassembled WGS sequence"/>
</dbReference>
<keyword evidence="1" id="KW-0732">Signal</keyword>
<evidence type="ECO:0000313" key="3">
    <source>
        <dbReference type="Proteomes" id="UP000076023"/>
    </source>
</evidence>
<organism evidence="2 3">
    <name type="scientific">Terrimicrobium sacchariphilum</name>
    <dbReference type="NCBI Taxonomy" id="690879"/>
    <lineage>
        <taxon>Bacteria</taxon>
        <taxon>Pseudomonadati</taxon>
        <taxon>Verrucomicrobiota</taxon>
        <taxon>Terrimicrobiia</taxon>
        <taxon>Terrimicrobiales</taxon>
        <taxon>Terrimicrobiaceae</taxon>
        <taxon>Terrimicrobium</taxon>
    </lineage>
</organism>
<sequence length="142" mass="15722">MKKLSALFLVLLFSATLGFAKTDDQITDLDAAIKQATTENKALFIIYGRPTCGNCNALHGYIDQHQLRLTKTSFLIANLNCDDPAQSSNFKGRYRNSLDGNTLPFVVIAKPDGTLVKARTGYGTADQFNDFIRDAKKDLKKE</sequence>
<feature type="chain" id="PRO_5007524502" evidence="1">
    <location>
        <begin position="21"/>
        <end position="142"/>
    </location>
</feature>
<dbReference type="RefSeq" id="WP_075078180.1">
    <property type="nucleotide sequence ID" value="NZ_BDCO01000002.1"/>
</dbReference>
<dbReference type="AlphaFoldDB" id="A0A146G4I3"/>
<dbReference type="SUPFAM" id="SSF52833">
    <property type="entry name" value="Thioredoxin-like"/>
    <property type="match status" value="1"/>
</dbReference>
<dbReference type="EMBL" id="BDCO01000002">
    <property type="protein sequence ID" value="GAT32342.1"/>
    <property type="molecule type" value="Genomic_DNA"/>
</dbReference>
<reference evidence="3" key="1">
    <citation type="journal article" date="2017" name="Genome Announc.">
        <title>Draft Genome Sequence of Terrimicrobium sacchariphilum NM-5T, a Facultative Anaerobic Soil Bacterium of the Class Spartobacteria.</title>
        <authorList>
            <person name="Qiu Y.L."/>
            <person name="Tourlousse D.M."/>
            <person name="Matsuura N."/>
            <person name="Ohashi A."/>
            <person name="Sekiguchi Y."/>
        </authorList>
    </citation>
    <scope>NUCLEOTIDE SEQUENCE [LARGE SCALE GENOMIC DNA]</scope>
    <source>
        <strain evidence="3">NM-5</strain>
    </source>
</reference>
<evidence type="ECO:0000313" key="2">
    <source>
        <dbReference type="EMBL" id="GAT32342.1"/>
    </source>
</evidence>
<dbReference type="InterPro" id="IPR036249">
    <property type="entry name" value="Thioredoxin-like_sf"/>
</dbReference>
<dbReference type="OrthoDB" id="9762614at2"/>